<dbReference type="GO" id="GO:0016020">
    <property type="term" value="C:membrane"/>
    <property type="evidence" value="ECO:0007669"/>
    <property type="project" value="InterPro"/>
</dbReference>
<keyword evidence="2 4" id="KW-1133">Transmembrane helix</keyword>
<reference evidence="5 6" key="1">
    <citation type="submission" date="2021-06" db="EMBL/GenBank/DDBJ databases">
        <title>Caerostris extrusa draft genome.</title>
        <authorList>
            <person name="Kono N."/>
            <person name="Arakawa K."/>
        </authorList>
    </citation>
    <scope>NUCLEOTIDE SEQUENCE [LARGE SCALE GENOMIC DNA]</scope>
</reference>
<evidence type="ECO:0000256" key="4">
    <source>
        <dbReference type="SAM" id="Phobius"/>
    </source>
</evidence>
<dbReference type="SUPFAM" id="SSF90123">
    <property type="entry name" value="ABC transporter transmembrane region"/>
    <property type="match status" value="1"/>
</dbReference>
<dbReference type="AlphaFoldDB" id="A0AAV4PWJ0"/>
<evidence type="ECO:0000313" key="6">
    <source>
        <dbReference type="Proteomes" id="UP001054945"/>
    </source>
</evidence>
<evidence type="ECO:0000256" key="2">
    <source>
        <dbReference type="ARBA" id="ARBA00022989"/>
    </source>
</evidence>
<protein>
    <submittedName>
        <fullName evidence="5">Multidrug resistance-associated protein 1</fullName>
    </submittedName>
</protein>
<evidence type="ECO:0000313" key="5">
    <source>
        <dbReference type="EMBL" id="GIY00681.1"/>
    </source>
</evidence>
<dbReference type="InterPro" id="IPR036640">
    <property type="entry name" value="ABC1_TM_sf"/>
</dbReference>
<organism evidence="5 6">
    <name type="scientific">Caerostris extrusa</name>
    <name type="common">Bark spider</name>
    <name type="synonym">Caerostris bankana</name>
    <dbReference type="NCBI Taxonomy" id="172846"/>
    <lineage>
        <taxon>Eukaryota</taxon>
        <taxon>Metazoa</taxon>
        <taxon>Ecdysozoa</taxon>
        <taxon>Arthropoda</taxon>
        <taxon>Chelicerata</taxon>
        <taxon>Arachnida</taxon>
        <taxon>Araneae</taxon>
        <taxon>Araneomorphae</taxon>
        <taxon>Entelegynae</taxon>
        <taxon>Araneoidea</taxon>
        <taxon>Araneidae</taxon>
        <taxon>Caerostris</taxon>
    </lineage>
</organism>
<keyword evidence="6" id="KW-1185">Reference proteome</keyword>
<name>A0AAV4PWJ0_CAEEX</name>
<keyword evidence="1 4" id="KW-0812">Transmembrane</keyword>
<dbReference type="GO" id="GO:0005524">
    <property type="term" value="F:ATP binding"/>
    <property type="evidence" value="ECO:0007669"/>
    <property type="project" value="InterPro"/>
</dbReference>
<comment type="caution">
    <text evidence="5">The sequence shown here is derived from an EMBL/GenBank/DDBJ whole genome shotgun (WGS) entry which is preliminary data.</text>
</comment>
<dbReference type="Proteomes" id="UP001054945">
    <property type="component" value="Unassembled WGS sequence"/>
</dbReference>
<evidence type="ECO:0000256" key="1">
    <source>
        <dbReference type="ARBA" id="ARBA00022692"/>
    </source>
</evidence>
<keyword evidence="3 4" id="KW-0472">Membrane</keyword>
<feature type="transmembrane region" description="Helical" evidence="4">
    <location>
        <begin position="175"/>
        <end position="196"/>
    </location>
</feature>
<evidence type="ECO:0000256" key="3">
    <source>
        <dbReference type="ARBA" id="ARBA00023136"/>
    </source>
</evidence>
<gene>
    <name evidence="5" type="primary">ABCC1_6</name>
    <name evidence="5" type="ORF">CEXT_464521</name>
</gene>
<sequence>MIGNFCGDPFWVCVTQSSTMDLAERVENGKLKLSSIWQRWKETNVMDKLSFLPSLTFLWFTKNLERAPPRMTYGNSQLLLLFLCNRETFCPTSTSYLPRHGYRSFRLGFICRLAVHISIVYKSRKRLLVVEDLCFSAKHLIAKNTYATLAKHWKHYLLPEKHPNISLLWALMKAFWPYFISVILLDLIFSLAQIIPALLLDRIIDFTIHDFYSWRGYFYASLIFLIDLVSRTVVNYSDF</sequence>
<accession>A0AAV4PWJ0</accession>
<feature type="transmembrane region" description="Helical" evidence="4">
    <location>
        <begin position="216"/>
        <end position="234"/>
    </location>
</feature>
<dbReference type="EMBL" id="BPLR01005214">
    <property type="protein sequence ID" value="GIY00681.1"/>
    <property type="molecule type" value="Genomic_DNA"/>
</dbReference>
<proteinExistence type="predicted"/>